<sequence length="136" mass="15623">MLERAVYAEKDDMGLLCILEDVVKELKIKKDLSEALTGANTRLLSAITKIQSQNQPLSDSKLPPRYNRKISLDETGLQPRHNKKRFHGSQPNILRYAEQQDLQLPSLSELERLKHDINQLMINRRRSSSDPPKPPI</sequence>
<reference evidence="2 3" key="1">
    <citation type="submission" date="2024-03" db="EMBL/GenBank/DDBJ databases">
        <title>The Acrasis kona genome and developmental transcriptomes reveal deep origins of eukaryotic multicellular pathways.</title>
        <authorList>
            <person name="Sheikh S."/>
            <person name="Fu C.-J."/>
            <person name="Brown M.W."/>
            <person name="Baldauf S.L."/>
        </authorList>
    </citation>
    <scope>NUCLEOTIDE SEQUENCE [LARGE SCALE GENOMIC DNA]</scope>
    <source>
        <strain evidence="2 3">ATCC MYA-3509</strain>
    </source>
</reference>
<evidence type="ECO:0000313" key="3">
    <source>
        <dbReference type="Proteomes" id="UP001431209"/>
    </source>
</evidence>
<organism evidence="2 3">
    <name type="scientific">Acrasis kona</name>
    <dbReference type="NCBI Taxonomy" id="1008807"/>
    <lineage>
        <taxon>Eukaryota</taxon>
        <taxon>Discoba</taxon>
        <taxon>Heterolobosea</taxon>
        <taxon>Tetramitia</taxon>
        <taxon>Eutetramitia</taxon>
        <taxon>Acrasidae</taxon>
        <taxon>Acrasis</taxon>
    </lineage>
</organism>
<accession>A0AAW2Z8Q9</accession>
<dbReference type="EMBL" id="JAOPGA020001124">
    <property type="protein sequence ID" value="KAL0485294.1"/>
    <property type="molecule type" value="Genomic_DNA"/>
</dbReference>
<dbReference type="AlphaFoldDB" id="A0AAW2Z8Q9"/>
<evidence type="ECO:0000313" key="2">
    <source>
        <dbReference type="EMBL" id="KAL0485294.1"/>
    </source>
</evidence>
<evidence type="ECO:0000256" key="1">
    <source>
        <dbReference type="SAM" id="MobiDB-lite"/>
    </source>
</evidence>
<feature type="region of interest" description="Disordered" evidence="1">
    <location>
        <begin position="72"/>
        <end position="92"/>
    </location>
</feature>
<dbReference type="Proteomes" id="UP001431209">
    <property type="component" value="Unassembled WGS sequence"/>
</dbReference>
<name>A0AAW2Z8Q9_9EUKA</name>
<gene>
    <name evidence="2" type="ORF">AKO1_011682</name>
</gene>
<protein>
    <submittedName>
        <fullName evidence="2">Uncharacterized protein</fullName>
    </submittedName>
</protein>
<comment type="caution">
    <text evidence="2">The sequence shown here is derived from an EMBL/GenBank/DDBJ whole genome shotgun (WGS) entry which is preliminary data.</text>
</comment>
<keyword evidence="3" id="KW-1185">Reference proteome</keyword>
<proteinExistence type="predicted"/>